<gene>
    <name evidence="5" type="ORF">OQZ29_09175</name>
</gene>
<dbReference type="RefSeq" id="WP_266268950.1">
    <property type="nucleotide sequence ID" value="NZ_JAPJUH010000002.1"/>
</dbReference>
<organism evidence="5 6">
    <name type="scientific">Pedobacter agri</name>
    <dbReference type="NCBI Taxonomy" id="454586"/>
    <lineage>
        <taxon>Bacteria</taxon>
        <taxon>Pseudomonadati</taxon>
        <taxon>Bacteroidota</taxon>
        <taxon>Sphingobacteriia</taxon>
        <taxon>Sphingobacteriales</taxon>
        <taxon>Sphingobacteriaceae</taxon>
        <taxon>Pedobacter</taxon>
    </lineage>
</organism>
<dbReference type="CDD" id="cd17535">
    <property type="entry name" value="REC_NarL-like"/>
    <property type="match status" value="1"/>
</dbReference>
<dbReference type="Gene3D" id="3.40.50.2300">
    <property type="match status" value="1"/>
</dbReference>
<dbReference type="SMART" id="SM00448">
    <property type="entry name" value="REC"/>
    <property type="match status" value="1"/>
</dbReference>
<dbReference type="InterPro" id="IPR011006">
    <property type="entry name" value="CheY-like_superfamily"/>
</dbReference>
<dbReference type="Pfam" id="PF00072">
    <property type="entry name" value="Response_reg"/>
    <property type="match status" value="1"/>
</dbReference>
<evidence type="ECO:0000256" key="2">
    <source>
        <dbReference type="ARBA" id="ARBA00023012"/>
    </source>
</evidence>
<dbReference type="PROSITE" id="PS50110">
    <property type="entry name" value="RESPONSE_REGULATORY"/>
    <property type="match status" value="1"/>
</dbReference>
<dbReference type="EMBL" id="JAPJUH010000002">
    <property type="protein sequence ID" value="MCX3264915.1"/>
    <property type="molecule type" value="Genomic_DNA"/>
</dbReference>
<evidence type="ECO:0000313" key="6">
    <source>
        <dbReference type="Proteomes" id="UP001142592"/>
    </source>
</evidence>
<evidence type="ECO:0000259" key="4">
    <source>
        <dbReference type="PROSITE" id="PS50110"/>
    </source>
</evidence>
<proteinExistence type="predicted"/>
<evidence type="ECO:0000256" key="1">
    <source>
        <dbReference type="ARBA" id="ARBA00022553"/>
    </source>
</evidence>
<accession>A0A9X3DEY9</accession>
<reference evidence="5" key="1">
    <citation type="submission" date="2022-11" db="EMBL/GenBank/DDBJ databases">
        <authorList>
            <person name="Graham C."/>
            <person name="Newman J.D."/>
        </authorList>
    </citation>
    <scope>NUCLEOTIDE SEQUENCE</scope>
    <source>
        <strain evidence="5">DSM 19486</strain>
    </source>
</reference>
<dbReference type="InterPro" id="IPR058245">
    <property type="entry name" value="NreC/VraR/RcsB-like_REC"/>
</dbReference>
<sequence length="137" mass="15734">MIPKSKITIAYAEDQRWFREPTIEMLTECGFDVVADFDDGVKLLGFLENTLIFPDLILTDLEMPEMNGITLTKEILKKWPDSKVLILTSEVDTFYVEEAKKVGALAFLHKIIDYKNIESALTDIYREGRTEIGELQK</sequence>
<dbReference type="SUPFAM" id="SSF52172">
    <property type="entry name" value="CheY-like"/>
    <property type="match status" value="1"/>
</dbReference>
<dbReference type="Proteomes" id="UP001142592">
    <property type="component" value="Unassembled WGS sequence"/>
</dbReference>
<feature type="modified residue" description="4-aspartylphosphate" evidence="3">
    <location>
        <position position="60"/>
    </location>
</feature>
<evidence type="ECO:0000313" key="5">
    <source>
        <dbReference type="EMBL" id="MCX3264915.1"/>
    </source>
</evidence>
<feature type="domain" description="Response regulatory" evidence="4">
    <location>
        <begin position="8"/>
        <end position="125"/>
    </location>
</feature>
<keyword evidence="2" id="KW-0902">Two-component regulatory system</keyword>
<dbReference type="GO" id="GO:0000160">
    <property type="term" value="P:phosphorelay signal transduction system"/>
    <property type="evidence" value="ECO:0007669"/>
    <property type="project" value="UniProtKB-KW"/>
</dbReference>
<name>A0A9X3DEY9_9SPHI</name>
<evidence type="ECO:0000256" key="3">
    <source>
        <dbReference type="PROSITE-ProRule" id="PRU00169"/>
    </source>
</evidence>
<dbReference type="PANTHER" id="PTHR44591">
    <property type="entry name" value="STRESS RESPONSE REGULATOR PROTEIN 1"/>
    <property type="match status" value="1"/>
</dbReference>
<keyword evidence="1 3" id="KW-0597">Phosphoprotein</keyword>
<keyword evidence="6" id="KW-1185">Reference proteome</keyword>
<protein>
    <submittedName>
        <fullName evidence="5">Response regulator transcription factor</fullName>
    </submittedName>
</protein>
<dbReference type="InterPro" id="IPR001789">
    <property type="entry name" value="Sig_transdc_resp-reg_receiver"/>
</dbReference>
<dbReference type="AlphaFoldDB" id="A0A9X3DEY9"/>
<dbReference type="InterPro" id="IPR050595">
    <property type="entry name" value="Bact_response_regulator"/>
</dbReference>
<comment type="caution">
    <text evidence="5">The sequence shown here is derived from an EMBL/GenBank/DDBJ whole genome shotgun (WGS) entry which is preliminary data.</text>
</comment>
<dbReference type="PANTHER" id="PTHR44591:SF14">
    <property type="entry name" value="PROTEIN PILG"/>
    <property type="match status" value="1"/>
</dbReference>